<keyword evidence="7" id="KW-1185">Reference proteome</keyword>
<protein>
    <recommendedName>
        <fullName evidence="5">F-box domain-containing protein</fullName>
    </recommendedName>
</protein>
<dbReference type="InterPro" id="IPR001680">
    <property type="entry name" value="WD40_rpt"/>
</dbReference>
<dbReference type="InterPro" id="IPR001810">
    <property type="entry name" value="F-box_dom"/>
</dbReference>
<dbReference type="Pfam" id="PF12937">
    <property type="entry name" value="F-box-like"/>
    <property type="match status" value="1"/>
</dbReference>
<feature type="repeat" description="WD" evidence="4">
    <location>
        <begin position="548"/>
        <end position="578"/>
    </location>
</feature>
<dbReference type="SMART" id="SM00320">
    <property type="entry name" value="WD40"/>
    <property type="match status" value="7"/>
</dbReference>
<gene>
    <name evidence="6" type="ORF">LOD99_5005</name>
</gene>
<dbReference type="GO" id="GO:0010992">
    <property type="term" value="P:ubiquitin recycling"/>
    <property type="evidence" value="ECO:0007669"/>
    <property type="project" value="TreeGrafter"/>
</dbReference>
<evidence type="ECO:0000313" key="7">
    <source>
        <dbReference type="Proteomes" id="UP001165289"/>
    </source>
</evidence>
<dbReference type="PROSITE" id="PS50082">
    <property type="entry name" value="WD_REPEATS_2"/>
    <property type="match status" value="6"/>
</dbReference>
<dbReference type="AlphaFoldDB" id="A0AAV7JSJ0"/>
<keyword evidence="2" id="KW-0677">Repeat</keyword>
<dbReference type="SUPFAM" id="SSF50978">
    <property type="entry name" value="WD40 repeat-like"/>
    <property type="match status" value="1"/>
</dbReference>
<keyword evidence="1 4" id="KW-0853">WD repeat</keyword>
<comment type="caution">
    <text evidence="6">The sequence shown here is derived from an EMBL/GenBank/DDBJ whole genome shotgun (WGS) entry which is preliminary data.</text>
</comment>
<dbReference type="InterPro" id="IPR015943">
    <property type="entry name" value="WD40/YVTN_repeat-like_dom_sf"/>
</dbReference>
<dbReference type="Gene3D" id="1.10.720.80">
    <property type="match status" value="1"/>
</dbReference>
<dbReference type="Gene3D" id="1.20.1280.50">
    <property type="match status" value="1"/>
</dbReference>
<dbReference type="Gene3D" id="2.130.10.10">
    <property type="entry name" value="YVTN repeat-like/Quinoprotein amine dehydrogenase"/>
    <property type="match status" value="2"/>
</dbReference>
<evidence type="ECO:0000256" key="4">
    <source>
        <dbReference type="PROSITE-ProRule" id="PRU00221"/>
    </source>
</evidence>
<feature type="repeat" description="WD" evidence="4">
    <location>
        <begin position="671"/>
        <end position="705"/>
    </location>
</feature>
<dbReference type="Pfam" id="PF00400">
    <property type="entry name" value="WD40"/>
    <property type="match status" value="7"/>
</dbReference>
<evidence type="ECO:0000256" key="3">
    <source>
        <dbReference type="PROSITE-ProRule" id="PRU00023"/>
    </source>
</evidence>
<evidence type="ECO:0000256" key="2">
    <source>
        <dbReference type="ARBA" id="ARBA00022737"/>
    </source>
</evidence>
<feature type="repeat" description="ANK" evidence="3">
    <location>
        <begin position="162"/>
        <end position="194"/>
    </location>
</feature>
<dbReference type="InterPro" id="IPR036322">
    <property type="entry name" value="WD40_repeat_dom_sf"/>
</dbReference>
<evidence type="ECO:0000256" key="1">
    <source>
        <dbReference type="ARBA" id="ARBA00022574"/>
    </source>
</evidence>
<feature type="repeat" description="WD" evidence="4">
    <location>
        <begin position="632"/>
        <end position="671"/>
    </location>
</feature>
<dbReference type="InterPro" id="IPR036047">
    <property type="entry name" value="F-box-like_dom_sf"/>
</dbReference>
<dbReference type="GO" id="GO:0043161">
    <property type="term" value="P:proteasome-mediated ubiquitin-dependent protein catabolic process"/>
    <property type="evidence" value="ECO:0007669"/>
    <property type="project" value="TreeGrafter"/>
</dbReference>
<dbReference type="PROSITE" id="PS50088">
    <property type="entry name" value="ANK_REPEAT"/>
    <property type="match status" value="1"/>
</dbReference>
<evidence type="ECO:0000313" key="6">
    <source>
        <dbReference type="EMBL" id="KAI6651757.1"/>
    </source>
</evidence>
<organism evidence="6 7">
    <name type="scientific">Oopsacas minuta</name>
    <dbReference type="NCBI Taxonomy" id="111878"/>
    <lineage>
        <taxon>Eukaryota</taxon>
        <taxon>Metazoa</taxon>
        <taxon>Porifera</taxon>
        <taxon>Hexactinellida</taxon>
        <taxon>Hexasterophora</taxon>
        <taxon>Lyssacinosida</taxon>
        <taxon>Leucopsacidae</taxon>
        <taxon>Oopsacas</taxon>
    </lineage>
</organism>
<dbReference type="InterPro" id="IPR002110">
    <property type="entry name" value="Ankyrin_rpt"/>
</dbReference>
<feature type="repeat" description="WD" evidence="4">
    <location>
        <begin position="508"/>
        <end position="547"/>
    </location>
</feature>
<dbReference type="GO" id="GO:0005737">
    <property type="term" value="C:cytoplasm"/>
    <property type="evidence" value="ECO:0007669"/>
    <property type="project" value="TreeGrafter"/>
</dbReference>
<keyword evidence="3" id="KW-0040">ANK repeat</keyword>
<dbReference type="PRINTS" id="PR00320">
    <property type="entry name" value="GPROTEINBRPT"/>
</dbReference>
<feature type="repeat" description="WD" evidence="4">
    <location>
        <begin position="587"/>
        <end position="626"/>
    </location>
</feature>
<dbReference type="PROSITE" id="PS50294">
    <property type="entry name" value="WD_REPEATS_REGION"/>
    <property type="match status" value="5"/>
</dbReference>
<dbReference type="InterPro" id="IPR020472">
    <property type="entry name" value="WD40_PAC1"/>
</dbReference>
<dbReference type="SUPFAM" id="SSF48403">
    <property type="entry name" value="Ankyrin repeat"/>
    <property type="match status" value="1"/>
</dbReference>
<reference evidence="6 7" key="1">
    <citation type="journal article" date="2023" name="BMC Biol.">
        <title>The compact genome of the sponge Oopsacas minuta (Hexactinellida) is lacking key metazoan core genes.</title>
        <authorList>
            <person name="Santini S."/>
            <person name="Schenkelaars Q."/>
            <person name="Jourda C."/>
            <person name="Duchesne M."/>
            <person name="Belahbib H."/>
            <person name="Rocher C."/>
            <person name="Selva M."/>
            <person name="Riesgo A."/>
            <person name="Vervoort M."/>
            <person name="Leys S.P."/>
            <person name="Kodjabachian L."/>
            <person name="Le Bivic A."/>
            <person name="Borchiellini C."/>
            <person name="Claverie J.M."/>
            <person name="Renard E."/>
        </authorList>
    </citation>
    <scope>NUCLEOTIDE SEQUENCE [LARGE SCALE GENOMIC DNA]</scope>
    <source>
        <strain evidence="6">SPO-2</strain>
    </source>
</reference>
<accession>A0AAV7JSJ0</accession>
<dbReference type="Proteomes" id="UP001165289">
    <property type="component" value="Unassembled WGS sequence"/>
</dbReference>
<dbReference type="PANTHER" id="PTHR19849:SF1">
    <property type="entry name" value="F-BOX_WD REPEAT-CONTAINING PROTEIN 7"/>
    <property type="match status" value="1"/>
</dbReference>
<sequence length="705" mass="81322">MAFRNNPNQVRNQVRINFQPPRGRQGQNPPPLPPPIVVKYSDIHAASLKRLRKFIENCFRENKIDSLLGETSTFDYLGEHISDTINGETLLSFCIYNELNFKKEDDNIKYKFGAVRPNEKQPGNCPPETPLPIDEKNWPIRLHVAKYLIEQGVQINIHSELTGSSCVHTAGTRGDLAFLQLLNKYGIEANRRNNDGYLPASLAYNYRHVKCADYLDRKSLNLVCLCRAEIRRNLGKEPEKIIQFLPVSKSMRVFLEYENPYPGFVMSIIPERPFSAESLTEGNIPYENIVEFIQGNASNIFLQSHQLKGVSYKHIVQGILIWLPRDISLKILAYLDPHSLSQCSQVCRSWYHLVESPELWLNLCQHDKWQFSLGEERYLSVAFLNNQKQIDWHKQFKERYRLKRNWRKGRFSVRTFSIQNSQLQEEAVSCIQFDETRIVSGSTNTIKVWDMRTNSELACFTLLGHSGIVRCLHLYENRLISGASDKTIRIWDLISNKEWSKATCRKTLTGHLHTVRCLDADSSFIVSGSYDTSLKVWSIPEERCMQTLRGHQEAVLCVKFNQDRIVSGSKDCTIRIWDWAGNCLHTLHGHQGAVTCLNFDRKRIISGSLDSHLKIWDMLSHQCTRTVDWISSEGHRGVIRHLQADNWKFVSAADDRTLKVWDLEGERISTLQGHTDGVTCLHFNDRMIVSGSYDKTIRLWDFSAC</sequence>
<evidence type="ECO:0000259" key="5">
    <source>
        <dbReference type="PROSITE" id="PS50181"/>
    </source>
</evidence>
<dbReference type="InterPro" id="IPR036770">
    <property type="entry name" value="Ankyrin_rpt-contain_sf"/>
</dbReference>
<dbReference type="GO" id="GO:0005634">
    <property type="term" value="C:nucleus"/>
    <property type="evidence" value="ECO:0007669"/>
    <property type="project" value="TreeGrafter"/>
</dbReference>
<dbReference type="InterPro" id="IPR019775">
    <property type="entry name" value="WD40_repeat_CS"/>
</dbReference>
<dbReference type="SUPFAM" id="SSF81383">
    <property type="entry name" value="F-box domain"/>
    <property type="match status" value="1"/>
</dbReference>
<proteinExistence type="predicted"/>
<feature type="repeat" description="WD" evidence="4">
    <location>
        <begin position="462"/>
        <end position="501"/>
    </location>
</feature>
<dbReference type="Gene3D" id="1.25.40.20">
    <property type="entry name" value="Ankyrin repeat-containing domain"/>
    <property type="match status" value="1"/>
</dbReference>
<dbReference type="CDD" id="cd00200">
    <property type="entry name" value="WD40"/>
    <property type="match status" value="1"/>
</dbReference>
<dbReference type="SMART" id="SM00256">
    <property type="entry name" value="FBOX"/>
    <property type="match status" value="1"/>
</dbReference>
<name>A0AAV7JSJ0_9METZ</name>
<dbReference type="PROSITE" id="PS50181">
    <property type="entry name" value="FBOX"/>
    <property type="match status" value="1"/>
</dbReference>
<dbReference type="PROSITE" id="PS00678">
    <property type="entry name" value="WD_REPEATS_1"/>
    <property type="match status" value="3"/>
</dbReference>
<dbReference type="PANTHER" id="PTHR19849">
    <property type="entry name" value="PHOSPHOLIPASE A-2-ACTIVATING PROTEIN"/>
    <property type="match status" value="1"/>
</dbReference>
<dbReference type="EMBL" id="JAKMXF010000302">
    <property type="protein sequence ID" value="KAI6651757.1"/>
    <property type="molecule type" value="Genomic_DNA"/>
</dbReference>
<feature type="domain" description="F-box" evidence="5">
    <location>
        <begin position="317"/>
        <end position="363"/>
    </location>
</feature>
<dbReference type="GO" id="GO:0043130">
    <property type="term" value="F:ubiquitin binding"/>
    <property type="evidence" value="ECO:0007669"/>
    <property type="project" value="TreeGrafter"/>
</dbReference>